<evidence type="ECO:0000259" key="2">
    <source>
        <dbReference type="Pfam" id="PF14321"/>
    </source>
</evidence>
<feature type="signal peptide" evidence="1">
    <location>
        <begin position="1"/>
        <end position="21"/>
    </location>
</feature>
<protein>
    <submittedName>
        <fullName evidence="3">DUF4382 domain-containing protein</fullName>
    </submittedName>
</protein>
<feature type="chain" id="PRO_5045373981" evidence="1">
    <location>
        <begin position="22"/>
        <end position="404"/>
    </location>
</feature>
<evidence type="ECO:0000313" key="3">
    <source>
        <dbReference type="EMBL" id="MEM4986401.1"/>
    </source>
</evidence>
<dbReference type="EMBL" id="JBANDC010000002">
    <property type="protein sequence ID" value="MEM4986401.1"/>
    <property type="molecule type" value="Genomic_DNA"/>
</dbReference>
<dbReference type="Proteomes" id="UP001495910">
    <property type="component" value="Unassembled WGS sequence"/>
</dbReference>
<organism evidence="3 4">
    <name type="scientific">Collimonas rhizosphaerae</name>
    <dbReference type="NCBI Taxonomy" id="3126357"/>
    <lineage>
        <taxon>Bacteria</taxon>
        <taxon>Pseudomonadati</taxon>
        <taxon>Pseudomonadota</taxon>
        <taxon>Betaproteobacteria</taxon>
        <taxon>Burkholderiales</taxon>
        <taxon>Oxalobacteraceae</taxon>
        <taxon>Collimonas</taxon>
    </lineage>
</organism>
<sequence>MKNSLRTLCSFGAMSTVVLLASCGGGGDGAPAAGTGTLGVAMTDAPSCGFDAVNVTVNKVRVHQSATANENDAGWADITLTPARKINLLNLTNGALEDLGQTPLTAGHYTQLRLVLDPNTGAGLANSVIPSGTSTEISLDTPSAVQSGIKLINQFDVASGQRTDLVLDFDACKSVVTKGNGKYALKPVITVIPTVVNGIDGFINPALLNNHVMVSAQQNGVVVRSTVPNAATGEFFLARLVPGNYDVVLTADNRATAVIAAVPVASTTSTVVVSSNSTPIDLQAAATPPGAISGTVVLNPVSATEIAYVAAKQSFSAGPTVTIKYQGVDVASGAYALSNLPTVAPQLGQYSAALPIMFATQPNTTPGTGKYVVEASANGYVTQSNLSVNVTTGNQPAINFTLTP</sequence>
<reference evidence="3 4" key="1">
    <citation type="submission" date="2024-02" db="EMBL/GenBank/DDBJ databases">
        <title>Draft genome sequence of Collimonas sp. strain H4R21, an effective mineral-weathering bacterial strain isolated from the beech rhizosphere.</title>
        <authorList>
            <person name="Morin E."/>
            <person name="Uroz S."/>
            <person name="Leveau J.H.J."/>
            <person name="Kumar R."/>
            <person name="Rey M.W."/>
            <person name="Pham J."/>
        </authorList>
    </citation>
    <scope>NUCLEOTIDE SEQUENCE [LARGE SCALE GENOMIC DNA]</scope>
    <source>
        <strain evidence="3 4">H4R21</strain>
    </source>
</reference>
<feature type="domain" description="DUF4382" evidence="2">
    <location>
        <begin position="35"/>
        <end position="187"/>
    </location>
</feature>
<proteinExistence type="predicted"/>
<dbReference type="Gene3D" id="2.60.40.1120">
    <property type="entry name" value="Carboxypeptidase-like, regulatory domain"/>
    <property type="match status" value="1"/>
</dbReference>
<dbReference type="RefSeq" id="WP_342828186.1">
    <property type="nucleotide sequence ID" value="NZ_JBANDC010000002.1"/>
</dbReference>
<name>A0ABU9PQY8_9BURK</name>
<comment type="caution">
    <text evidence="3">The sequence shown here is derived from an EMBL/GenBank/DDBJ whole genome shotgun (WGS) entry which is preliminary data.</text>
</comment>
<accession>A0ABU9PQY8</accession>
<dbReference type="PROSITE" id="PS51257">
    <property type="entry name" value="PROKAR_LIPOPROTEIN"/>
    <property type="match status" value="1"/>
</dbReference>
<keyword evidence="1" id="KW-0732">Signal</keyword>
<dbReference type="InterPro" id="IPR025491">
    <property type="entry name" value="DUF4382"/>
</dbReference>
<keyword evidence="4" id="KW-1185">Reference proteome</keyword>
<evidence type="ECO:0000313" key="4">
    <source>
        <dbReference type="Proteomes" id="UP001495910"/>
    </source>
</evidence>
<evidence type="ECO:0000256" key="1">
    <source>
        <dbReference type="SAM" id="SignalP"/>
    </source>
</evidence>
<gene>
    <name evidence="3" type="ORF">V8G57_03265</name>
</gene>
<dbReference type="Pfam" id="PF14321">
    <property type="entry name" value="DUF4382"/>
    <property type="match status" value="1"/>
</dbReference>